<dbReference type="Proteomes" id="UP000078302">
    <property type="component" value="Unassembled WGS sequence"/>
</dbReference>
<organism evidence="1 2">
    <name type="scientific">Acidithiobacillus ferrooxidans</name>
    <name type="common">Thiobacillus ferrooxidans</name>
    <dbReference type="NCBI Taxonomy" id="920"/>
    <lineage>
        <taxon>Bacteria</taxon>
        <taxon>Pseudomonadati</taxon>
        <taxon>Pseudomonadota</taxon>
        <taxon>Acidithiobacillia</taxon>
        <taxon>Acidithiobacillales</taxon>
        <taxon>Acidithiobacillaceae</taxon>
        <taxon>Acidithiobacillus</taxon>
    </lineage>
</organism>
<dbReference type="EMBL" id="LVXZ01000059">
    <property type="protein sequence ID" value="OAP91897.1"/>
    <property type="molecule type" value="Genomic_DNA"/>
</dbReference>
<reference evidence="1 2" key="1">
    <citation type="submission" date="2016-04" db="EMBL/GenBank/DDBJ databases">
        <title>Acidithiobacillus ferrooxidans genome sequencing and assembly.</title>
        <authorList>
            <person name="Zhou Z."/>
        </authorList>
    </citation>
    <scope>NUCLEOTIDE SEQUENCE [LARGE SCALE GENOMIC DNA]</scope>
    <source>
        <strain evidence="1 2">BY0502</strain>
    </source>
</reference>
<gene>
    <name evidence="1" type="ORF">A4H96_05480</name>
</gene>
<protein>
    <submittedName>
        <fullName evidence="1">Uncharacterized protein</fullName>
    </submittedName>
</protein>
<accession>A0A179BJI3</accession>
<evidence type="ECO:0000313" key="1">
    <source>
        <dbReference type="EMBL" id="OAP91897.1"/>
    </source>
</evidence>
<comment type="caution">
    <text evidence="1">The sequence shown here is derived from an EMBL/GenBank/DDBJ whole genome shotgun (WGS) entry which is preliminary data.</text>
</comment>
<dbReference type="OrthoDB" id="9758243at2"/>
<sequence length="135" mass="14813">MAIHNEAVLEAEICADLGARGWLYTPPQGSTLSPEVFAGEIDPHDKLIYVNNVIKGKLLDCELLVQQAIHSTKEQFADSPDLDRMLQDAVMDALSSFTEMSKQALQSAQTLKELKDVLLGPAGLYEALRERGSEV</sequence>
<keyword evidence="2" id="KW-1185">Reference proteome</keyword>
<name>A0A179BJI3_ACIFR</name>
<proteinExistence type="predicted"/>
<dbReference type="AlphaFoldDB" id="A0A179BJI3"/>
<dbReference type="RefSeq" id="WP_064218654.1">
    <property type="nucleotide sequence ID" value="NZ_LVXZ01000059.1"/>
</dbReference>
<evidence type="ECO:0000313" key="2">
    <source>
        <dbReference type="Proteomes" id="UP000078302"/>
    </source>
</evidence>